<dbReference type="STRING" id="1641875.XM53_21320"/>
<proteinExistence type="predicted"/>
<accession>A0A0T5NN07</accession>
<evidence type="ECO:0008006" key="3">
    <source>
        <dbReference type="Google" id="ProtNLM"/>
    </source>
</evidence>
<keyword evidence="2" id="KW-1185">Reference proteome</keyword>
<comment type="caution">
    <text evidence="1">The sequence shown here is derived from an EMBL/GenBank/DDBJ whole genome shotgun (WGS) entry which is preliminary data.</text>
</comment>
<dbReference type="PATRIC" id="fig|1641875.4.peg.3341"/>
<name>A0A0T5NN07_9RHOB</name>
<protein>
    <recommendedName>
        <fullName evidence="3">DUF2125 domain-containing protein</fullName>
    </recommendedName>
</protein>
<dbReference type="AlphaFoldDB" id="A0A0T5NN07"/>
<dbReference type="Pfam" id="PF09898">
    <property type="entry name" value="DUF2125"/>
    <property type="match status" value="1"/>
</dbReference>
<gene>
    <name evidence="1" type="ORF">XM53_21320</name>
</gene>
<dbReference type="Proteomes" id="UP000051295">
    <property type="component" value="Unassembled WGS sequence"/>
</dbReference>
<evidence type="ECO:0000313" key="2">
    <source>
        <dbReference type="Proteomes" id="UP000051295"/>
    </source>
</evidence>
<sequence>MAAFADVTADDVLTNMMAPARAFGFDVTAEPVREGDSLRVESMVMTYALPMDAGVARLSSNGFTLTEQGDGSVALAYPDGMTAEITFTMPDEGEVMSASLTYEGFDTPTIATGEPGQVTYEGAFEDARFALTEFTVPDEGVLDVSVEGTLTGTSRYVITEGDIVKVAMSTTSDSMTFDTKFSDPEGAVSSGTQKMTGGTSEVEMAIPAGQVDLLNLDDALRAGLMLVAKTGGMQVDGTTVTTVEDMEMRQTTAYTMESNDIALGEDGLSMSGVYTDFAFEFLMPPDLPFPIAGQIGRSEGRIVAPVTETDGAVPVELRMTLEEVSLDEAIWALFDPQEQLPRDPMTVVLDLSGEAALSRDPLDIMRMMQVSPTEETLGRIENVELNELVVRAVGAEVTGSGAFEIDNEDFETFPGVPAPSGSVDLRVSGANGLIDTLVAMGLVPEEQAMGTRMMLGMFGTPGEGEDVITSTIEVTEDGQVLANGQRLR</sequence>
<reference evidence="1 2" key="1">
    <citation type="submission" date="2015-04" db="EMBL/GenBank/DDBJ databases">
        <title>The draft genome sequence of Roseovarius sp.R12b.</title>
        <authorList>
            <person name="Li G."/>
            <person name="Lai Q."/>
            <person name="Shao Z."/>
            <person name="Yan P."/>
        </authorList>
    </citation>
    <scope>NUCLEOTIDE SEQUENCE [LARGE SCALE GENOMIC DNA]</scope>
    <source>
        <strain evidence="1 2">R12B</strain>
    </source>
</reference>
<organism evidence="1 2">
    <name type="scientific">Roseovarius atlanticus</name>
    <dbReference type="NCBI Taxonomy" id="1641875"/>
    <lineage>
        <taxon>Bacteria</taxon>
        <taxon>Pseudomonadati</taxon>
        <taxon>Pseudomonadota</taxon>
        <taxon>Alphaproteobacteria</taxon>
        <taxon>Rhodobacterales</taxon>
        <taxon>Roseobacteraceae</taxon>
        <taxon>Roseovarius</taxon>
    </lineage>
</organism>
<dbReference type="InterPro" id="IPR018666">
    <property type="entry name" value="DUF2125"/>
</dbReference>
<dbReference type="EMBL" id="LAXJ01000034">
    <property type="protein sequence ID" value="KRS10375.1"/>
    <property type="molecule type" value="Genomic_DNA"/>
</dbReference>
<evidence type="ECO:0000313" key="1">
    <source>
        <dbReference type="EMBL" id="KRS10375.1"/>
    </source>
</evidence>